<name>A0DVY2_PARTE</name>
<feature type="transmembrane region" description="Helical" evidence="1">
    <location>
        <begin position="394"/>
        <end position="413"/>
    </location>
</feature>
<dbReference type="RefSeq" id="XP_001454596.1">
    <property type="nucleotide sequence ID" value="XM_001454559.1"/>
</dbReference>
<protein>
    <recommendedName>
        <fullName evidence="2">C2 domain-containing protein</fullName>
    </recommendedName>
</protein>
<gene>
    <name evidence="3" type="ORF">GSPATT00020852001</name>
</gene>
<dbReference type="SUPFAM" id="SSF49562">
    <property type="entry name" value="C2 domain (Calcium/lipid-binding domain, CaLB)"/>
    <property type="match status" value="1"/>
</dbReference>
<evidence type="ECO:0000313" key="3">
    <source>
        <dbReference type="EMBL" id="CAK87199.1"/>
    </source>
</evidence>
<feature type="domain" description="C2" evidence="2">
    <location>
        <begin position="99"/>
        <end position="215"/>
    </location>
</feature>
<dbReference type="EMBL" id="CT868607">
    <property type="protein sequence ID" value="CAK87199.1"/>
    <property type="molecule type" value="Genomic_DNA"/>
</dbReference>
<dbReference type="OrthoDB" id="294109at2759"/>
<feature type="transmembrane region" description="Helical" evidence="1">
    <location>
        <begin position="354"/>
        <end position="382"/>
    </location>
</feature>
<dbReference type="OMA" id="HIYLMIN"/>
<keyword evidence="1" id="KW-1133">Transmembrane helix</keyword>
<evidence type="ECO:0000256" key="1">
    <source>
        <dbReference type="SAM" id="Phobius"/>
    </source>
</evidence>
<dbReference type="AlphaFoldDB" id="A0DVY2"/>
<keyword evidence="1" id="KW-0812">Transmembrane</keyword>
<dbReference type="InParanoid" id="A0DVY2"/>
<organism evidence="3 4">
    <name type="scientific">Paramecium tetraurelia</name>
    <dbReference type="NCBI Taxonomy" id="5888"/>
    <lineage>
        <taxon>Eukaryota</taxon>
        <taxon>Sar</taxon>
        <taxon>Alveolata</taxon>
        <taxon>Ciliophora</taxon>
        <taxon>Intramacronucleata</taxon>
        <taxon>Oligohymenophorea</taxon>
        <taxon>Peniculida</taxon>
        <taxon>Parameciidae</taxon>
        <taxon>Paramecium</taxon>
    </lineage>
</organism>
<dbReference type="PROSITE" id="PS50004">
    <property type="entry name" value="C2"/>
    <property type="match status" value="1"/>
</dbReference>
<dbReference type="Gene3D" id="2.60.40.150">
    <property type="entry name" value="C2 domain"/>
    <property type="match status" value="1"/>
</dbReference>
<keyword evidence="4" id="KW-1185">Reference proteome</keyword>
<dbReference type="KEGG" id="ptm:GSPATT00020852001"/>
<dbReference type="InterPro" id="IPR035892">
    <property type="entry name" value="C2_domain_sf"/>
</dbReference>
<evidence type="ECO:0000313" key="4">
    <source>
        <dbReference type="Proteomes" id="UP000000600"/>
    </source>
</evidence>
<dbReference type="Proteomes" id="UP000000600">
    <property type="component" value="Unassembled WGS sequence"/>
</dbReference>
<dbReference type="GeneID" id="5040381"/>
<evidence type="ECO:0000259" key="2">
    <source>
        <dbReference type="PROSITE" id="PS50004"/>
    </source>
</evidence>
<reference evidence="3 4" key="1">
    <citation type="journal article" date="2006" name="Nature">
        <title>Global trends of whole-genome duplications revealed by the ciliate Paramecium tetraurelia.</title>
        <authorList>
            <consortium name="Genoscope"/>
            <person name="Aury J.-M."/>
            <person name="Jaillon O."/>
            <person name="Duret L."/>
            <person name="Noel B."/>
            <person name="Jubin C."/>
            <person name="Porcel B.M."/>
            <person name="Segurens B."/>
            <person name="Daubin V."/>
            <person name="Anthouard V."/>
            <person name="Aiach N."/>
            <person name="Arnaiz O."/>
            <person name="Billaut A."/>
            <person name="Beisson J."/>
            <person name="Blanc I."/>
            <person name="Bouhouche K."/>
            <person name="Camara F."/>
            <person name="Duharcourt S."/>
            <person name="Guigo R."/>
            <person name="Gogendeau D."/>
            <person name="Katinka M."/>
            <person name="Keller A.-M."/>
            <person name="Kissmehl R."/>
            <person name="Klotz C."/>
            <person name="Koll F."/>
            <person name="Le Moue A."/>
            <person name="Lepere C."/>
            <person name="Malinsky S."/>
            <person name="Nowacki M."/>
            <person name="Nowak J.K."/>
            <person name="Plattner H."/>
            <person name="Poulain J."/>
            <person name="Ruiz F."/>
            <person name="Serrano V."/>
            <person name="Zagulski M."/>
            <person name="Dessen P."/>
            <person name="Betermier M."/>
            <person name="Weissenbach J."/>
            <person name="Scarpelli C."/>
            <person name="Schachter V."/>
            <person name="Sperling L."/>
            <person name="Meyer E."/>
            <person name="Cohen J."/>
            <person name="Wincker P."/>
        </authorList>
    </citation>
    <scope>NUCLEOTIDE SEQUENCE [LARGE SCALE GENOMIC DNA]</scope>
    <source>
        <strain evidence="3 4">Stock d4-2</strain>
    </source>
</reference>
<dbReference type="Pfam" id="PF00168">
    <property type="entry name" value="C2"/>
    <property type="match status" value="1"/>
</dbReference>
<feature type="transmembrane region" description="Helical" evidence="1">
    <location>
        <begin position="433"/>
        <end position="457"/>
    </location>
</feature>
<dbReference type="HOGENOM" id="CLU_550398_0_0_1"/>
<accession>A0DVY2</accession>
<keyword evidence="1" id="KW-0472">Membrane</keyword>
<proteinExistence type="predicted"/>
<dbReference type="InterPro" id="IPR000008">
    <property type="entry name" value="C2_dom"/>
</dbReference>
<sequence>MITLKHIEATFERFGFLKNQSLTGNEIQLKMDQMIGTKDMDRDVLNQILAQCHKSINQNYEQSYRMQDLAQTIHSAIIILGNKLEKIKTDIHTFREKQKKHQTQMSATSNSSEFKHIYLMINSANNISKKISYTDCHLQVALGSQSQRLKPIEHFDKVNPEFNREIEFSIPNNIYILTIQLYTKQNDSPLPTLLGQAQISLSTLEEQLKSLKLQLKDPLGKEVGCFIDMQVQLILNRVILKFLNQYEYLQNQVGQSGDKIDQLTELNKQVAYQYDLLTRPFRLRQEEKITIENGQTSNQQESSFIQLKKPEEVAADPLQTSKVEINKTDQNSQPEDEYPQAPYDLDLGMTIFSFYGLITLFVCSAKPSFLDVLVCHGLMFTVFLDRFEPEHVKLVGLGLMASIIYDILWLSQYHSWWDSNDQNNPEWGEEAAMFLKIILVLTYIQFFYKFLVFYYLYQFYKESLDPVKSYIFKIWNIEYKVGKNRQYVFWQ</sequence>